<reference evidence="1" key="1">
    <citation type="submission" date="2019-03" db="EMBL/GenBank/DDBJ databases">
        <authorList>
            <person name="Hao L."/>
        </authorList>
    </citation>
    <scope>NUCLEOTIDE SEQUENCE</scope>
</reference>
<proteinExistence type="predicted"/>
<dbReference type="EMBL" id="CAADRN010000237">
    <property type="protein sequence ID" value="VFU15747.1"/>
    <property type="molecule type" value="Genomic_DNA"/>
</dbReference>
<name>A0A485M198_9ZZZZ</name>
<protein>
    <submittedName>
        <fullName evidence="1">Uncharacterized protein</fullName>
    </submittedName>
</protein>
<gene>
    <name evidence="1" type="ORF">SCFA_3110004</name>
</gene>
<evidence type="ECO:0000313" key="1">
    <source>
        <dbReference type="EMBL" id="VFU15747.1"/>
    </source>
</evidence>
<dbReference type="AlphaFoldDB" id="A0A485M198"/>
<accession>A0A485M198</accession>
<organism evidence="1">
    <name type="scientific">anaerobic digester metagenome</name>
    <dbReference type="NCBI Taxonomy" id="1263854"/>
    <lineage>
        <taxon>unclassified sequences</taxon>
        <taxon>metagenomes</taxon>
        <taxon>ecological metagenomes</taxon>
    </lineage>
</organism>
<sequence length="285" mass="32659">MKEWQVEDAGGGCRAFSEVIVLACPKTGEIYSSTIPLTWDDGTSLEEKACSKLIQMMLNARVARDDYLYVCSGNIFHAFHSWLNENKYNWELSKIDGLAHERAEYLFHCQAVAAGFPDKIHLVDRNYRDYYRAVEKWVYADESRLVLLKDREVRRKPAETRYVLRGNGRHTRSCLKCGKKILPYTPVVVYRCRESCRKVRRYFHPACTPVEPLKSKLETMTVLWTSCNVDGIILHAGKEDYQCAVCGQKVLPGEKTFYGYLEKALITGHLSCFLNKKEPSPAPGL</sequence>